<feature type="transmembrane region" description="Helical" evidence="6">
    <location>
        <begin position="289"/>
        <end position="311"/>
    </location>
</feature>
<proteinExistence type="predicted"/>
<evidence type="ECO:0000256" key="4">
    <source>
        <dbReference type="ARBA" id="ARBA00022989"/>
    </source>
</evidence>
<accession>A0A9P6GDY1</accession>
<keyword evidence="4 6" id="KW-1133">Transmembrane helix</keyword>
<feature type="transmembrane region" description="Helical" evidence="6">
    <location>
        <begin position="67"/>
        <end position="87"/>
    </location>
</feature>
<name>A0A9P6GDY1_9PLEO</name>
<comment type="caution">
    <text evidence="7">The sequence shown here is derived from an EMBL/GenBank/DDBJ whole genome shotgun (WGS) entry which is preliminary data.</text>
</comment>
<keyword evidence="8" id="KW-1185">Reference proteome</keyword>
<dbReference type="OrthoDB" id="4139357at2759"/>
<evidence type="ECO:0000256" key="2">
    <source>
        <dbReference type="ARBA" id="ARBA00022448"/>
    </source>
</evidence>
<dbReference type="InterPro" id="IPR010573">
    <property type="entry name" value="MFS_Str1/Tri12-like"/>
</dbReference>
<evidence type="ECO:0000256" key="5">
    <source>
        <dbReference type="ARBA" id="ARBA00023136"/>
    </source>
</evidence>
<dbReference type="EMBL" id="WJXW01000009">
    <property type="protein sequence ID" value="KAF9733260.1"/>
    <property type="molecule type" value="Genomic_DNA"/>
</dbReference>
<dbReference type="Proteomes" id="UP000756921">
    <property type="component" value="Unassembled WGS sequence"/>
</dbReference>
<evidence type="ECO:0000256" key="6">
    <source>
        <dbReference type="SAM" id="Phobius"/>
    </source>
</evidence>
<feature type="transmembrane region" description="Helical" evidence="6">
    <location>
        <begin position="254"/>
        <end position="282"/>
    </location>
</feature>
<keyword evidence="3 6" id="KW-0812">Transmembrane</keyword>
<comment type="subcellular location">
    <subcellularLocation>
        <location evidence="1">Membrane</location>
        <topology evidence="1">Multi-pass membrane protein</topology>
    </subcellularLocation>
</comment>
<feature type="transmembrane region" description="Helical" evidence="6">
    <location>
        <begin position="199"/>
        <end position="218"/>
    </location>
</feature>
<dbReference type="PANTHER" id="PTHR23501:SF109">
    <property type="entry name" value="MAJOR FACILITATOR SUPERFAMILY (MFS) PROFILE DOMAIN-CONTAINING PROTEIN-RELATED"/>
    <property type="match status" value="1"/>
</dbReference>
<dbReference type="GO" id="GO:0022857">
    <property type="term" value="F:transmembrane transporter activity"/>
    <property type="evidence" value="ECO:0007669"/>
    <property type="project" value="InterPro"/>
</dbReference>
<dbReference type="Pfam" id="PF06609">
    <property type="entry name" value="TRI12"/>
    <property type="match status" value="2"/>
</dbReference>
<dbReference type="PANTHER" id="PTHR23501">
    <property type="entry name" value="MAJOR FACILITATOR SUPERFAMILY"/>
    <property type="match status" value="1"/>
</dbReference>
<gene>
    <name evidence="7" type="ORF">PMIN01_08943</name>
</gene>
<dbReference type="GO" id="GO:0005886">
    <property type="term" value="C:plasma membrane"/>
    <property type="evidence" value="ECO:0007669"/>
    <property type="project" value="TreeGrafter"/>
</dbReference>
<reference evidence="7" key="1">
    <citation type="journal article" date="2020" name="Mol. Plant Microbe Interact.">
        <title>Genome Sequence of the Biocontrol Agent Coniothyrium minitans strain Conio (IMI 134523).</title>
        <authorList>
            <person name="Patel D."/>
            <person name="Shittu T.A."/>
            <person name="Baroncelli R."/>
            <person name="Muthumeenakshi S."/>
            <person name="Osborne T.H."/>
            <person name="Janganan T.K."/>
            <person name="Sreenivasaprasad S."/>
        </authorList>
    </citation>
    <scope>NUCLEOTIDE SEQUENCE</scope>
    <source>
        <strain evidence="7">Conio</strain>
    </source>
</reference>
<dbReference type="AlphaFoldDB" id="A0A9P6GDY1"/>
<evidence type="ECO:0000313" key="7">
    <source>
        <dbReference type="EMBL" id="KAF9733260.1"/>
    </source>
</evidence>
<keyword evidence="5 6" id="KW-0472">Membrane</keyword>
<sequence length="432" mass="47505">MWTPKGEQEDLLSLETTRIQVQIRILRTTSIGYANHRRFRRVLDYRPALPLISWVILKETKNWRICYYVMIAFQTANLAMLFLFYHPPSFQVKQAEHGNTKRQLPREFDWVGLFLFLAGCTLWASVGGETLYPWVSGTTLAPIIIGLLTLVDLVVYETFTTLKEPLFPPRLLRAKRYFNTTLWPRLSQLLYAGDEISKGLFASVLPLGTIIGVIIVSFSKYIGHQRWQVVFAVALQAACVDAMSTATIDNSVQSIILTCIISLCTSVNILNGMVLVGFGIVYQEDIGTAAGLAGTSRLLAGAVATAIFSNFTNNKYATSLPSAVLTNVSSFNLPTVTLSKLIVAAKANTAAAYQAVPGITPAIRAAATLGNKQAYLQGAHLSYQVALAFGLLGVICAFIPSIDHRKYTDRTVAVQQRDRKELVEKKMAGSGA</sequence>
<organism evidence="7 8">
    <name type="scientific">Paraphaeosphaeria minitans</name>
    <dbReference type="NCBI Taxonomy" id="565426"/>
    <lineage>
        <taxon>Eukaryota</taxon>
        <taxon>Fungi</taxon>
        <taxon>Dikarya</taxon>
        <taxon>Ascomycota</taxon>
        <taxon>Pezizomycotina</taxon>
        <taxon>Dothideomycetes</taxon>
        <taxon>Pleosporomycetidae</taxon>
        <taxon>Pleosporales</taxon>
        <taxon>Massarineae</taxon>
        <taxon>Didymosphaeriaceae</taxon>
        <taxon>Paraphaeosphaeria</taxon>
    </lineage>
</organism>
<evidence type="ECO:0000256" key="1">
    <source>
        <dbReference type="ARBA" id="ARBA00004141"/>
    </source>
</evidence>
<feature type="transmembrane region" description="Helical" evidence="6">
    <location>
        <begin position="108"/>
        <end position="126"/>
    </location>
</feature>
<feature type="transmembrane region" description="Helical" evidence="6">
    <location>
        <begin position="132"/>
        <end position="156"/>
    </location>
</feature>
<evidence type="ECO:0000313" key="8">
    <source>
        <dbReference type="Proteomes" id="UP000756921"/>
    </source>
</evidence>
<feature type="transmembrane region" description="Helical" evidence="6">
    <location>
        <begin position="381"/>
        <end position="400"/>
    </location>
</feature>
<protein>
    <submittedName>
        <fullName evidence="7">Trichothecene efflux pump</fullName>
    </submittedName>
</protein>
<keyword evidence="2" id="KW-0813">Transport</keyword>
<evidence type="ECO:0000256" key="3">
    <source>
        <dbReference type="ARBA" id="ARBA00022692"/>
    </source>
</evidence>
<dbReference type="InterPro" id="IPR036259">
    <property type="entry name" value="MFS_trans_sf"/>
</dbReference>
<dbReference type="SUPFAM" id="SSF103473">
    <property type="entry name" value="MFS general substrate transporter"/>
    <property type="match status" value="1"/>
</dbReference>